<keyword evidence="2" id="KW-0812">Transmembrane</keyword>
<dbReference type="Gene3D" id="2.60.40.10">
    <property type="entry name" value="Immunoglobulins"/>
    <property type="match status" value="1"/>
</dbReference>
<evidence type="ECO:0000256" key="2">
    <source>
        <dbReference type="SAM" id="Phobius"/>
    </source>
</evidence>
<evidence type="ECO:0000313" key="4">
    <source>
        <dbReference type="Proteomes" id="UP000595197"/>
    </source>
</evidence>
<dbReference type="EMBL" id="CP067420">
    <property type="protein sequence ID" value="QQP88977.1"/>
    <property type="molecule type" value="Genomic_DNA"/>
</dbReference>
<organism evidence="3 4">
    <name type="scientific">Skermanella cutis</name>
    <dbReference type="NCBI Taxonomy" id="2775420"/>
    <lineage>
        <taxon>Bacteria</taxon>
        <taxon>Pseudomonadati</taxon>
        <taxon>Pseudomonadota</taxon>
        <taxon>Alphaproteobacteria</taxon>
        <taxon>Rhodospirillales</taxon>
        <taxon>Azospirillaceae</taxon>
        <taxon>Skermanella</taxon>
    </lineage>
</organism>
<gene>
    <name evidence="3" type="ORF">IGS68_23685</name>
</gene>
<dbReference type="InterPro" id="IPR008620">
    <property type="entry name" value="FixH"/>
</dbReference>
<keyword evidence="2" id="KW-1133">Transmembrane helix</keyword>
<dbReference type="RefSeq" id="WP_201074635.1">
    <property type="nucleotide sequence ID" value="NZ_CP067420.1"/>
</dbReference>
<reference evidence="3" key="1">
    <citation type="submission" date="2021-02" db="EMBL/GenBank/DDBJ databases">
        <title>Skermanella TT6 skin isolate.</title>
        <authorList>
            <person name="Lee K."/>
            <person name="Ganzorig M."/>
        </authorList>
    </citation>
    <scope>NUCLEOTIDE SEQUENCE</scope>
    <source>
        <strain evidence="3">TT6</strain>
    </source>
</reference>
<keyword evidence="2" id="KW-0472">Membrane</keyword>
<feature type="transmembrane region" description="Helical" evidence="2">
    <location>
        <begin position="26"/>
        <end position="50"/>
    </location>
</feature>
<accession>A0ABX7B492</accession>
<protein>
    <submittedName>
        <fullName evidence="3">FixH family protein</fullName>
    </submittedName>
</protein>
<dbReference type="Pfam" id="PF05751">
    <property type="entry name" value="FixH"/>
    <property type="match status" value="1"/>
</dbReference>
<sequence length="176" mass="19878">MMDPTSSTMNIDQQQSRPGGRSPGWWYPWIFVAFFFVTVAVNATMVYFAMNTWTGLETQHYWQRGTTYNAAIQGARRQQERGWQVGIDFQAAALQGRLTVDLKDRQGNLLNGATVTARVVRPTSEGHDFTVDLAYQGQGRYGAEFAMPLAGQWDIRIVADHPQGDYQEVRRVVVKG</sequence>
<name>A0ABX7B492_9PROT</name>
<keyword evidence="4" id="KW-1185">Reference proteome</keyword>
<dbReference type="InterPro" id="IPR013783">
    <property type="entry name" value="Ig-like_fold"/>
</dbReference>
<dbReference type="Proteomes" id="UP000595197">
    <property type="component" value="Chromosome"/>
</dbReference>
<feature type="compositionally biased region" description="Polar residues" evidence="1">
    <location>
        <begin position="1"/>
        <end position="17"/>
    </location>
</feature>
<evidence type="ECO:0000256" key="1">
    <source>
        <dbReference type="SAM" id="MobiDB-lite"/>
    </source>
</evidence>
<feature type="region of interest" description="Disordered" evidence="1">
    <location>
        <begin position="1"/>
        <end position="20"/>
    </location>
</feature>
<evidence type="ECO:0000313" key="3">
    <source>
        <dbReference type="EMBL" id="QQP88977.1"/>
    </source>
</evidence>
<proteinExistence type="predicted"/>